<accession>A0A243RVV6</accession>
<comment type="caution">
    <text evidence="1">The sequence shown here is derived from an EMBL/GenBank/DDBJ whole genome shotgun (WGS) entry which is preliminary data.</text>
</comment>
<keyword evidence="2" id="KW-1185">Reference proteome</keyword>
<organism evidence="1 2">
    <name type="scientific">Streptosporangium minutum</name>
    <dbReference type="NCBI Taxonomy" id="569862"/>
    <lineage>
        <taxon>Bacteria</taxon>
        <taxon>Bacillati</taxon>
        <taxon>Actinomycetota</taxon>
        <taxon>Actinomycetes</taxon>
        <taxon>Streptosporangiales</taxon>
        <taxon>Streptosporangiaceae</taxon>
        <taxon>Streptosporangium</taxon>
    </lineage>
</organism>
<proteinExistence type="predicted"/>
<reference evidence="1 2" key="1">
    <citation type="submission" date="2017-05" db="EMBL/GenBank/DDBJ databases">
        <title>Biotechnological potential of actinobacteria isolated from South African environments.</title>
        <authorList>
            <person name="Le Roes-Hill M."/>
            <person name="Prins A."/>
            <person name="Durrell K.A."/>
        </authorList>
    </citation>
    <scope>NUCLEOTIDE SEQUENCE [LARGE SCALE GENOMIC DNA]</scope>
    <source>
        <strain evidence="1">M26</strain>
    </source>
</reference>
<dbReference type="EMBL" id="NGFP01000009">
    <property type="protein sequence ID" value="OUC99295.1"/>
    <property type="molecule type" value="Genomic_DNA"/>
</dbReference>
<protein>
    <submittedName>
        <fullName evidence="1">Uncharacterized protein</fullName>
    </submittedName>
</protein>
<evidence type="ECO:0000313" key="1">
    <source>
        <dbReference type="EMBL" id="OUC99295.1"/>
    </source>
</evidence>
<dbReference type="RefSeq" id="WP_086568008.1">
    <property type="nucleotide sequence ID" value="NZ_NGFP01000009.1"/>
</dbReference>
<evidence type="ECO:0000313" key="2">
    <source>
        <dbReference type="Proteomes" id="UP000194761"/>
    </source>
</evidence>
<gene>
    <name evidence="1" type="ORF">CA984_03555</name>
</gene>
<sequence length="81" mass="8873">MSVLPSCPAWCTDHRQAGHPDDSLCRTRSVSDAYGETVMTYTPDEGAIVWLYNTRDELTVDEAEQLARALLAQVAAARSTS</sequence>
<dbReference type="Proteomes" id="UP000194761">
    <property type="component" value="Unassembled WGS sequence"/>
</dbReference>
<name>A0A243RVV6_9ACTN</name>
<dbReference type="AlphaFoldDB" id="A0A243RVV6"/>